<dbReference type="AlphaFoldDB" id="A0A1Y6BXS7"/>
<name>A0A1Y6BXS7_9PROT</name>
<protein>
    <submittedName>
        <fullName evidence="1">Uncharacterized protein</fullName>
    </submittedName>
</protein>
<evidence type="ECO:0000313" key="1">
    <source>
        <dbReference type="EMBL" id="SMF30726.1"/>
    </source>
</evidence>
<dbReference type="STRING" id="560819.SAMN05428998_110129"/>
<gene>
    <name evidence="1" type="ORF">SAMN05428998_110129</name>
</gene>
<organism evidence="1 2">
    <name type="scientific">Tistlia consotensis USBA 355</name>
    <dbReference type="NCBI Taxonomy" id="560819"/>
    <lineage>
        <taxon>Bacteria</taxon>
        <taxon>Pseudomonadati</taxon>
        <taxon>Pseudomonadota</taxon>
        <taxon>Alphaproteobacteria</taxon>
        <taxon>Rhodospirillales</taxon>
        <taxon>Rhodovibrionaceae</taxon>
        <taxon>Tistlia</taxon>
    </lineage>
</organism>
<evidence type="ECO:0000313" key="2">
    <source>
        <dbReference type="Proteomes" id="UP000192917"/>
    </source>
</evidence>
<keyword evidence="2" id="KW-1185">Reference proteome</keyword>
<dbReference type="RefSeq" id="WP_085123343.1">
    <property type="nucleotide sequence ID" value="NZ_FWZX01000010.1"/>
</dbReference>
<dbReference type="EMBL" id="FWZX01000010">
    <property type="protein sequence ID" value="SMF30726.1"/>
    <property type="molecule type" value="Genomic_DNA"/>
</dbReference>
<sequence length="113" mass="12611">MAETEPAAGGEGDERLRAEIAAKLKGGLETEAWPRAGSSEMVNEIVGRLRSEAQDDLVAKLVVAGVTDHPIEADDLDQPCETCMYYLVHRRFCELPELMIPVEPTWSCRLWRI</sequence>
<reference evidence="1 2" key="1">
    <citation type="submission" date="2017-04" db="EMBL/GenBank/DDBJ databases">
        <authorList>
            <person name="Afonso C.L."/>
            <person name="Miller P.J."/>
            <person name="Scott M.A."/>
            <person name="Spackman E."/>
            <person name="Goraichik I."/>
            <person name="Dimitrov K.M."/>
            <person name="Suarez D.L."/>
            <person name="Swayne D.E."/>
        </authorList>
    </citation>
    <scope>NUCLEOTIDE SEQUENCE [LARGE SCALE GENOMIC DNA]</scope>
    <source>
        <strain evidence="1 2">USBA 355</strain>
    </source>
</reference>
<accession>A0A1Y6BXS7</accession>
<proteinExistence type="predicted"/>
<dbReference type="Proteomes" id="UP000192917">
    <property type="component" value="Unassembled WGS sequence"/>
</dbReference>